<evidence type="ECO:0000259" key="4">
    <source>
        <dbReference type="Pfam" id="PF00891"/>
    </source>
</evidence>
<dbReference type="Pfam" id="PF00891">
    <property type="entry name" value="Methyltransf_2"/>
    <property type="match status" value="1"/>
</dbReference>
<keyword evidence="3" id="KW-0949">S-adenosyl-L-methionine</keyword>
<evidence type="ECO:0000313" key="6">
    <source>
        <dbReference type="Proteomes" id="UP001500542"/>
    </source>
</evidence>
<dbReference type="Gene3D" id="3.40.50.150">
    <property type="entry name" value="Vaccinia Virus protein VP39"/>
    <property type="match status" value="1"/>
</dbReference>
<name>A0ABN1RJF4_9ACTN</name>
<evidence type="ECO:0000313" key="5">
    <source>
        <dbReference type="EMBL" id="GAA0958416.1"/>
    </source>
</evidence>
<dbReference type="PANTHER" id="PTHR43712">
    <property type="entry name" value="PUTATIVE (AFU_ORTHOLOGUE AFUA_4G14580)-RELATED"/>
    <property type="match status" value="1"/>
</dbReference>
<keyword evidence="1" id="KW-0489">Methyltransferase</keyword>
<gene>
    <name evidence="5" type="ORF">GCM10009554_70650</name>
</gene>
<comment type="caution">
    <text evidence="5">The sequence shown here is derived from an EMBL/GenBank/DDBJ whole genome shotgun (WGS) entry which is preliminary data.</text>
</comment>
<dbReference type="InterPro" id="IPR001077">
    <property type="entry name" value="COMT_C"/>
</dbReference>
<protein>
    <recommendedName>
        <fullName evidence="4">O-methyltransferase C-terminal domain-containing protein</fullName>
    </recommendedName>
</protein>
<organism evidence="5 6">
    <name type="scientific">Kribbella koreensis</name>
    <dbReference type="NCBI Taxonomy" id="57909"/>
    <lineage>
        <taxon>Bacteria</taxon>
        <taxon>Bacillati</taxon>
        <taxon>Actinomycetota</taxon>
        <taxon>Actinomycetes</taxon>
        <taxon>Propionibacteriales</taxon>
        <taxon>Kribbellaceae</taxon>
        <taxon>Kribbella</taxon>
    </lineage>
</organism>
<keyword evidence="6" id="KW-1185">Reference proteome</keyword>
<dbReference type="Proteomes" id="UP001500542">
    <property type="component" value="Unassembled WGS sequence"/>
</dbReference>
<dbReference type="PROSITE" id="PS51683">
    <property type="entry name" value="SAM_OMT_II"/>
    <property type="match status" value="1"/>
</dbReference>
<evidence type="ECO:0000256" key="2">
    <source>
        <dbReference type="ARBA" id="ARBA00022679"/>
    </source>
</evidence>
<dbReference type="SUPFAM" id="SSF53335">
    <property type="entry name" value="S-adenosyl-L-methionine-dependent methyltransferases"/>
    <property type="match status" value="1"/>
</dbReference>
<dbReference type="EMBL" id="BAAAHK010000019">
    <property type="protein sequence ID" value="GAA0958416.1"/>
    <property type="molecule type" value="Genomic_DNA"/>
</dbReference>
<accession>A0ABN1RJF4</accession>
<dbReference type="InterPro" id="IPR016461">
    <property type="entry name" value="COMT-like"/>
</dbReference>
<evidence type="ECO:0000256" key="1">
    <source>
        <dbReference type="ARBA" id="ARBA00022603"/>
    </source>
</evidence>
<sequence length="127" mass="14001">MLPEASRTFEAEGLSDRVELVAGDFFVEVPPGDAYLIKSCVHNFGDERAIELLRVLRRAGAPLLLVETMIPAGNEPHYSKFDDVEMMVIAGGNDRTEAEWAALVTAAGFEPGRVVRCDERFSLLEAF</sequence>
<feature type="domain" description="O-methyltransferase C-terminal" evidence="4">
    <location>
        <begin position="4"/>
        <end position="110"/>
    </location>
</feature>
<dbReference type="PANTHER" id="PTHR43712:SF2">
    <property type="entry name" value="O-METHYLTRANSFERASE CICE"/>
    <property type="match status" value="1"/>
</dbReference>
<proteinExistence type="predicted"/>
<keyword evidence="2" id="KW-0808">Transferase</keyword>
<reference evidence="5 6" key="1">
    <citation type="journal article" date="2019" name="Int. J. Syst. Evol. Microbiol.">
        <title>The Global Catalogue of Microorganisms (GCM) 10K type strain sequencing project: providing services to taxonomists for standard genome sequencing and annotation.</title>
        <authorList>
            <consortium name="The Broad Institute Genomics Platform"/>
            <consortium name="The Broad Institute Genome Sequencing Center for Infectious Disease"/>
            <person name="Wu L."/>
            <person name="Ma J."/>
        </authorList>
    </citation>
    <scope>NUCLEOTIDE SEQUENCE [LARGE SCALE GENOMIC DNA]</scope>
    <source>
        <strain evidence="5 6">JCM 10977</strain>
    </source>
</reference>
<evidence type="ECO:0000256" key="3">
    <source>
        <dbReference type="ARBA" id="ARBA00022691"/>
    </source>
</evidence>
<dbReference type="InterPro" id="IPR029063">
    <property type="entry name" value="SAM-dependent_MTases_sf"/>
</dbReference>